<keyword evidence="6" id="KW-1185">Reference proteome</keyword>
<dbReference type="Gene3D" id="3.20.20.80">
    <property type="entry name" value="Glycosidases"/>
    <property type="match status" value="1"/>
</dbReference>
<dbReference type="Proteomes" id="UP001063350">
    <property type="component" value="Chromosome"/>
</dbReference>
<feature type="domain" description="Glycoside hydrolase family 20 catalytic" evidence="4">
    <location>
        <begin position="88"/>
        <end position="312"/>
    </location>
</feature>
<dbReference type="RefSeq" id="WP_267926494.1">
    <property type="nucleotide sequence ID" value="NZ_AP024233.1"/>
</dbReference>
<sequence length="339" mass="39290">MHRAYQLFVVLVALLFAAVSSALAADDDTGSSVYRPPARIWHFVLRGVTPDRARWMVDLARSAGFEAVQVSITDGVKLDRAPWQARDDAWSKPDFFAWVTYAQENGMEVIPELELLTHQEKFFQGNFPELMFNRVTYDPRNEETYRRVLALLEELIDALHPRAIHIGHDEVAGYNVNSLKRWLGPGENMLPAELFVQDVRRIYSYLKERGIMTWMWGDMLIAPEEFPEMLDKHLHGSVPGYGKALRDKLPRDIVICDWHYFDDQAEFPSLAVMQQEGFRVIGSSWKREKTMRNFSRYAAGQGALGMMATTWFHVQRREWAVVERIIRTSGESFRRDFPD</sequence>
<proteinExistence type="inferred from homology"/>
<evidence type="ECO:0000313" key="6">
    <source>
        <dbReference type="Proteomes" id="UP001063350"/>
    </source>
</evidence>
<dbReference type="AlphaFoldDB" id="A0A915U210"/>
<reference evidence="5" key="1">
    <citation type="submission" date="2020-12" db="EMBL/GenBank/DDBJ databases">
        <title>Desulfobium dissulfuricans gen. nov., sp. nov., a novel mesophilic, sulfate-reducing bacterium isolated from a deep-sea hydrothermal vent.</title>
        <authorList>
            <person name="Hashimoto Y."/>
            <person name="Tame A."/>
            <person name="Sawayama S."/>
            <person name="Miyazaki J."/>
            <person name="Takai K."/>
            <person name="Nakagawa S."/>
        </authorList>
    </citation>
    <scope>NUCLEOTIDE SEQUENCE</scope>
    <source>
        <strain evidence="5">GF1</strain>
    </source>
</reference>
<keyword evidence="3" id="KW-0732">Signal</keyword>
<evidence type="ECO:0000256" key="2">
    <source>
        <dbReference type="ARBA" id="ARBA00022801"/>
    </source>
</evidence>
<evidence type="ECO:0000256" key="1">
    <source>
        <dbReference type="ARBA" id="ARBA00006285"/>
    </source>
</evidence>
<dbReference type="Pfam" id="PF00728">
    <property type="entry name" value="Glyco_hydro_20"/>
    <property type="match status" value="1"/>
</dbReference>
<name>A0A915U210_9BACT</name>
<keyword evidence="2" id="KW-0378">Hydrolase</keyword>
<feature type="signal peptide" evidence="3">
    <location>
        <begin position="1"/>
        <end position="24"/>
    </location>
</feature>
<dbReference type="InterPro" id="IPR015883">
    <property type="entry name" value="Glyco_hydro_20_cat"/>
</dbReference>
<comment type="similarity">
    <text evidence="1">Belongs to the glycosyl hydrolase 20 family.</text>
</comment>
<evidence type="ECO:0000259" key="4">
    <source>
        <dbReference type="Pfam" id="PF00728"/>
    </source>
</evidence>
<dbReference type="EMBL" id="AP024233">
    <property type="protein sequence ID" value="BCO09744.1"/>
    <property type="molecule type" value="Genomic_DNA"/>
</dbReference>
<gene>
    <name evidence="5" type="ORF">GF1_21200</name>
</gene>
<accession>A0A915U210</accession>
<protein>
    <recommendedName>
        <fullName evidence="4">Glycoside hydrolase family 20 catalytic domain-containing protein</fullName>
    </recommendedName>
</protein>
<dbReference type="GO" id="GO:0005975">
    <property type="term" value="P:carbohydrate metabolic process"/>
    <property type="evidence" value="ECO:0007669"/>
    <property type="project" value="InterPro"/>
</dbReference>
<dbReference type="GO" id="GO:0004563">
    <property type="term" value="F:beta-N-acetylhexosaminidase activity"/>
    <property type="evidence" value="ECO:0007669"/>
    <property type="project" value="UniProtKB-ARBA"/>
</dbReference>
<organism evidence="5 6">
    <name type="scientific">Desulfolithobacter dissulfuricans</name>
    <dbReference type="NCBI Taxonomy" id="2795293"/>
    <lineage>
        <taxon>Bacteria</taxon>
        <taxon>Pseudomonadati</taxon>
        <taxon>Thermodesulfobacteriota</taxon>
        <taxon>Desulfobulbia</taxon>
        <taxon>Desulfobulbales</taxon>
        <taxon>Desulfobulbaceae</taxon>
        <taxon>Desulfolithobacter</taxon>
    </lineage>
</organism>
<feature type="chain" id="PRO_5036673182" description="Glycoside hydrolase family 20 catalytic domain-containing protein" evidence="3">
    <location>
        <begin position="25"/>
        <end position="339"/>
    </location>
</feature>
<dbReference type="KEGG" id="ddu:GF1_21200"/>
<dbReference type="InterPro" id="IPR017853">
    <property type="entry name" value="GH"/>
</dbReference>
<evidence type="ECO:0000256" key="3">
    <source>
        <dbReference type="SAM" id="SignalP"/>
    </source>
</evidence>
<dbReference type="SUPFAM" id="SSF51445">
    <property type="entry name" value="(Trans)glycosidases"/>
    <property type="match status" value="1"/>
</dbReference>
<evidence type="ECO:0000313" key="5">
    <source>
        <dbReference type="EMBL" id="BCO09744.1"/>
    </source>
</evidence>